<dbReference type="EMBL" id="CAJOBP010073925">
    <property type="protein sequence ID" value="CAF4892596.1"/>
    <property type="molecule type" value="Genomic_DNA"/>
</dbReference>
<dbReference type="Proteomes" id="UP000663873">
    <property type="component" value="Unassembled WGS sequence"/>
</dbReference>
<feature type="non-terminal residue" evidence="1">
    <location>
        <position position="1"/>
    </location>
</feature>
<sequence length="45" mass="5223">KPKIWVYKDRQTREGKGEATITFINPESCQVAVNYFDGNSLHHLM</sequence>
<evidence type="ECO:0000313" key="2">
    <source>
        <dbReference type="Proteomes" id="UP000663873"/>
    </source>
</evidence>
<dbReference type="Gene3D" id="3.30.70.330">
    <property type="match status" value="1"/>
</dbReference>
<dbReference type="AlphaFoldDB" id="A0A821UMK9"/>
<reference evidence="1" key="1">
    <citation type="submission" date="2021-02" db="EMBL/GenBank/DDBJ databases">
        <authorList>
            <person name="Nowell W R."/>
        </authorList>
    </citation>
    <scope>NUCLEOTIDE SEQUENCE</scope>
</reference>
<protein>
    <recommendedName>
        <fullName evidence="3">RRM domain-containing protein</fullName>
    </recommendedName>
</protein>
<accession>A0A821UMK9</accession>
<gene>
    <name evidence="1" type="ORF">UJA718_LOCUS45158</name>
</gene>
<comment type="caution">
    <text evidence="1">The sequence shown here is derived from an EMBL/GenBank/DDBJ whole genome shotgun (WGS) entry which is preliminary data.</text>
</comment>
<dbReference type="InterPro" id="IPR035979">
    <property type="entry name" value="RBD_domain_sf"/>
</dbReference>
<dbReference type="GO" id="GO:0003676">
    <property type="term" value="F:nucleic acid binding"/>
    <property type="evidence" value="ECO:0007669"/>
    <property type="project" value="InterPro"/>
</dbReference>
<keyword evidence="2" id="KW-1185">Reference proteome</keyword>
<dbReference type="SUPFAM" id="SSF54928">
    <property type="entry name" value="RNA-binding domain, RBD"/>
    <property type="match status" value="1"/>
</dbReference>
<proteinExistence type="predicted"/>
<name>A0A821UMK9_9BILA</name>
<evidence type="ECO:0000313" key="1">
    <source>
        <dbReference type="EMBL" id="CAF4892596.1"/>
    </source>
</evidence>
<evidence type="ECO:0008006" key="3">
    <source>
        <dbReference type="Google" id="ProtNLM"/>
    </source>
</evidence>
<dbReference type="InterPro" id="IPR012677">
    <property type="entry name" value="Nucleotide-bd_a/b_plait_sf"/>
</dbReference>
<organism evidence="1 2">
    <name type="scientific">Rotaria socialis</name>
    <dbReference type="NCBI Taxonomy" id="392032"/>
    <lineage>
        <taxon>Eukaryota</taxon>
        <taxon>Metazoa</taxon>
        <taxon>Spiralia</taxon>
        <taxon>Gnathifera</taxon>
        <taxon>Rotifera</taxon>
        <taxon>Eurotatoria</taxon>
        <taxon>Bdelloidea</taxon>
        <taxon>Philodinida</taxon>
        <taxon>Philodinidae</taxon>
        <taxon>Rotaria</taxon>
    </lineage>
</organism>